<dbReference type="KEGG" id="pstg:E8M01_14305"/>
<evidence type="ECO:0000313" key="1">
    <source>
        <dbReference type="EMBL" id="QCI65278.1"/>
    </source>
</evidence>
<name>A0A4D7B425_9HYPH</name>
<evidence type="ECO:0000313" key="2">
    <source>
        <dbReference type="Proteomes" id="UP000298781"/>
    </source>
</evidence>
<dbReference type="RefSeq" id="WP_136960726.1">
    <property type="nucleotide sequence ID" value="NZ_CP039690.1"/>
</dbReference>
<protein>
    <submittedName>
        <fullName evidence="1">Uncharacterized protein</fullName>
    </submittedName>
</protein>
<dbReference type="AlphaFoldDB" id="A0A4D7B425"/>
<sequence>MAHFFNPYDESENYNEVDLYMKIGDKRIIALWGGGPGGAQLTPKITPDGVVSRSGLWDYPQIDHTRCFTLAALTKGSVKIHAMLGPAPWAQMNVFVVGKRIIKREPPKVGQTLSWLCWAAAMDSYLAALLDPHPQSELKRLYATNPDTGAQEPNAERAIAAMERKKGQPLTTEEREAATKRNLKFMLEDLDMAHEVKPGHTLSFNYFFEKISARGRLWMCLDSGHSSHCMVVYGVAETGDNADAATVFVMDPMGKGGYAEKTLGTLKSYRTVVVAWNANAGN</sequence>
<keyword evidence="2" id="KW-1185">Reference proteome</keyword>
<accession>A0A4D7B425</accession>
<dbReference type="EMBL" id="CP039690">
    <property type="protein sequence ID" value="QCI65278.1"/>
    <property type="molecule type" value="Genomic_DNA"/>
</dbReference>
<reference evidence="1 2" key="1">
    <citation type="submission" date="2019-04" db="EMBL/GenBank/DDBJ databases">
        <title>Phreatobacter aquaticus sp. nov.</title>
        <authorList>
            <person name="Choi A."/>
        </authorList>
    </citation>
    <scope>NUCLEOTIDE SEQUENCE [LARGE SCALE GENOMIC DNA]</scope>
    <source>
        <strain evidence="1 2">KCTC 52518</strain>
    </source>
</reference>
<dbReference type="Proteomes" id="UP000298781">
    <property type="component" value="Chromosome"/>
</dbReference>
<proteinExistence type="predicted"/>
<gene>
    <name evidence="1" type="ORF">E8M01_14305</name>
</gene>
<organism evidence="1 2">
    <name type="scientific">Phreatobacter stygius</name>
    <dbReference type="NCBI Taxonomy" id="1940610"/>
    <lineage>
        <taxon>Bacteria</taxon>
        <taxon>Pseudomonadati</taxon>
        <taxon>Pseudomonadota</taxon>
        <taxon>Alphaproteobacteria</taxon>
        <taxon>Hyphomicrobiales</taxon>
        <taxon>Phreatobacteraceae</taxon>
        <taxon>Phreatobacter</taxon>
    </lineage>
</organism>